<keyword evidence="8" id="KW-1185">Reference proteome</keyword>
<dbReference type="Proteomes" id="UP001595783">
    <property type="component" value="Unassembled WGS sequence"/>
</dbReference>
<keyword evidence="4" id="KW-0472">Membrane</keyword>
<dbReference type="InterPro" id="IPR003660">
    <property type="entry name" value="HAMP_dom"/>
</dbReference>
<accession>A0ABV7ZK74</accession>
<protein>
    <submittedName>
        <fullName evidence="7">Methyl-accepting chemotaxis protein</fullName>
    </submittedName>
</protein>
<evidence type="ECO:0000259" key="6">
    <source>
        <dbReference type="PROSITE" id="PS50885"/>
    </source>
</evidence>
<evidence type="ECO:0000313" key="8">
    <source>
        <dbReference type="Proteomes" id="UP001595783"/>
    </source>
</evidence>
<keyword evidence="4" id="KW-1133">Transmembrane helix</keyword>
<organism evidence="7 8">
    <name type="scientific">Helicobacter baculiformis</name>
    <dbReference type="NCBI Taxonomy" id="427351"/>
    <lineage>
        <taxon>Bacteria</taxon>
        <taxon>Pseudomonadati</taxon>
        <taxon>Campylobacterota</taxon>
        <taxon>Epsilonproteobacteria</taxon>
        <taxon>Campylobacterales</taxon>
        <taxon>Helicobacteraceae</taxon>
        <taxon>Helicobacter</taxon>
    </lineage>
</organism>
<dbReference type="PROSITE" id="PS50885">
    <property type="entry name" value="HAMP"/>
    <property type="match status" value="1"/>
</dbReference>
<sequence length="506" mass="56310">MKNNQMVGIASVFFDIKNILVLAFRKNKDTFVLQQDGVVLTTGDPDLDVEAQGRFLADANPTPSSHMLQDFIRQNKSGLLNYHTLRTNQTVFLVVRIFNICSKIKGNNSHFEWVVGRYVPQEKVYSLAHEIYMLIFIASILITIMIIGIILVLMRYFISHPIATLSSTLDSFFKLLHSHDTHSKVITKPVTSYDEIGIMQHSINENILKIQERIKTDSACMHNVSAVVQEIKQGNFNQTISATPASEDLVQLKQFFNEMIAFLQERIGLHMQNINGVFTRYQALDFSQGISQPSGEMERTLDALGIEIKKMLQTSLQFASALNDESKNLKSCVDSLKKSASQQNQSLIATSQSIANIMANIQGISVQSEQLIAQGQDIKNIVAIIKDIADQTNLLALNAAIEAARAGEHGRGFAVVADEVRQLAERTQKSLGEIESNINVLAQSINDTNESIKAQAQNVESINMALDAFKADTEHNLRIANMSLEVGNSIDKISLNILEDANKKKF</sequence>
<dbReference type="EMBL" id="JBHRZO010000039">
    <property type="protein sequence ID" value="MFC3848104.1"/>
    <property type="molecule type" value="Genomic_DNA"/>
</dbReference>
<comment type="caution">
    <text evidence="7">The sequence shown here is derived from an EMBL/GenBank/DDBJ whole genome shotgun (WGS) entry which is preliminary data.</text>
</comment>
<evidence type="ECO:0000256" key="1">
    <source>
        <dbReference type="ARBA" id="ARBA00023224"/>
    </source>
</evidence>
<feature type="domain" description="HAMP" evidence="6">
    <location>
        <begin position="221"/>
        <end position="268"/>
    </location>
</feature>
<dbReference type="RefSeq" id="WP_158653116.1">
    <property type="nucleotide sequence ID" value="NZ_JBHRZO010000039.1"/>
</dbReference>
<evidence type="ECO:0000259" key="5">
    <source>
        <dbReference type="PROSITE" id="PS50111"/>
    </source>
</evidence>
<keyword evidence="1 3" id="KW-0807">Transducer</keyword>
<name>A0ABV7ZK74_9HELI</name>
<proteinExistence type="inferred from homology"/>
<evidence type="ECO:0000313" key="7">
    <source>
        <dbReference type="EMBL" id="MFC3848104.1"/>
    </source>
</evidence>
<dbReference type="Gene3D" id="6.10.340.10">
    <property type="match status" value="1"/>
</dbReference>
<comment type="similarity">
    <text evidence="2">Belongs to the methyl-accepting chemotaxis (MCP) protein family.</text>
</comment>
<dbReference type="SMART" id="SM00283">
    <property type="entry name" value="MA"/>
    <property type="match status" value="1"/>
</dbReference>
<dbReference type="Gene3D" id="1.10.287.950">
    <property type="entry name" value="Methyl-accepting chemotaxis protein"/>
    <property type="match status" value="1"/>
</dbReference>
<feature type="transmembrane region" description="Helical" evidence="4">
    <location>
        <begin position="131"/>
        <end position="158"/>
    </location>
</feature>
<evidence type="ECO:0000256" key="3">
    <source>
        <dbReference type="PROSITE-ProRule" id="PRU00284"/>
    </source>
</evidence>
<dbReference type="InterPro" id="IPR004089">
    <property type="entry name" value="MCPsignal_dom"/>
</dbReference>
<gene>
    <name evidence="7" type="ORF">ACFOPX_06155</name>
</gene>
<dbReference type="Pfam" id="PF00015">
    <property type="entry name" value="MCPsignal"/>
    <property type="match status" value="1"/>
</dbReference>
<dbReference type="SUPFAM" id="SSF58104">
    <property type="entry name" value="Methyl-accepting chemotaxis protein (MCP) signaling domain"/>
    <property type="match status" value="1"/>
</dbReference>
<reference evidence="8" key="1">
    <citation type="journal article" date="2019" name="Int. J. Syst. Evol. Microbiol.">
        <title>The Global Catalogue of Microorganisms (GCM) 10K type strain sequencing project: providing services to taxonomists for standard genome sequencing and annotation.</title>
        <authorList>
            <consortium name="The Broad Institute Genomics Platform"/>
            <consortium name="The Broad Institute Genome Sequencing Center for Infectious Disease"/>
            <person name="Wu L."/>
            <person name="Ma J."/>
        </authorList>
    </citation>
    <scope>NUCLEOTIDE SEQUENCE [LARGE SCALE GENOMIC DNA]</scope>
    <source>
        <strain evidence="8">CCUG 53816</strain>
    </source>
</reference>
<evidence type="ECO:0000256" key="2">
    <source>
        <dbReference type="ARBA" id="ARBA00029447"/>
    </source>
</evidence>
<evidence type="ECO:0000256" key="4">
    <source>
        <dbReference type="SAM" id="Phobius"/>
    </source>
</evidence>
<dbReference type="PANTHER" id="PTHR32089:SF112">
    <property type="entry name" value="LYSOZYME-LIKE PROTEIN-RELATED"/>
    <property type="match status" value="1"/>
</dbReference>
<feature type="domain" description="Methyl-accepting transducer" evidence="5">
    <location>
        <begin position="286"/>
        <end position="506"/>
    </location>
</feature>
<keyword evidence="4" id="KW-0812">Transmembrane</keyword>
<dbReference type="PANTHER" id="PTHR32089">
    <property type="entry name" value="METHYL-ACCEPTING CHEMOTAXIS PROTEIN MCPB"/>
    <property type="match status" value="1"/>
</dbReference>
<dbReference type="PROSITE" id="PS50111">
    <property type="entry name" value="CHEMOTAXIS_TRANSDUC_2"/>
    <property type="match status" value="1"/>
</dbReference>